<evidence type="ECO:0000259" key="13">
    <source>
        <dbReference type="PROSITE" id="PS50078"/>
    </source>
</evidence>
<dbReference type="PROSITE" id="PS50078">
    <property type="entry name" value="POLO_BOX"/>
    <property type="match status" value="1"/>
</dbReference>
<feature type="domain" description="Protein kinase" evidence="12">
    <location>
        <begin position="10"/>
        <end position="287"/>
    </location>
</feature>
<evidence type="ECO:0000256" key="2">
    <source>
        <dbReference type="ARBA" id="ARBA00022553"/>
    </source>
</evidence>
<evidence type="ECO:0000256" key="7">
    <source>
        <dbReference type="ARBA" id="ARBA00022840"/>
    </source>
</evidence>
<sequence>MMDMTHNRIYTKLCFLGEGGFARCYQVRDQDNNIYAAKVVAKASLEQEKYRIKLNSEIVTHGLMKHERIVNFHSCFEDGQNVYLIVELCENKTLAEMLKTRRYFTEPEVRYYLIQLLDACEYMHEQQVVHRDIKLSNIFLDYNMDVKLGDFGLSAMLQTSEDRKRQRNTKKKKKKSQSFLLTFKTVCGTPNYMAPEILFGDHRHNQMVDIWSLGILMYTLLTGQHPFQMKSYNSIYQKIRDNSNRPSYSYPQNITLSNEAKDLIAKLLVNDPGQRLSISNILQHPFIQHSNLPKYIPLSALQGRPTLQYLPTSSYDSQSSLISHQPGADLKLVVILVSSLHKALQNKDLLLSRRKGTPIDSIIWTKHNAFLTKWVDFTSKYGLGYSISDGEAGVLFNDETTISTFDEKTFRYIVHGSQPIVQKYQCTNIPDQLRKKQYLMANFTYYMDRKLACLPLKNKPTKSSGTYLVKYVVTDEAVVFRLSNNILQFNFFSRTKLVFMEHGTKIIYVDRLKRLKMYELAEAIATGNPELLASLVYARDILQSQVHGA</sequence>
<feature type="domain" description="POLO box" evidence="13">
    <location>
        <begin position="370"/>
        <end position="449"/>
    </location>
</feature>
<dbReference type="GO" id="GO:0000776">
    <property type="term" value="C:kinetochore"/>
    <property type="evidence" value="ECO:0007669"/>
    <property type="project" value="TreeGrafter"/>
</dbReference>
<evidence type="ECO:0000256" key="3">
    <source>
        <dbReference type="ARBA" id="ARBA00022679"/>
    </source>
</evidence>
<keyword evidence="3 11" id="KW-0808">Transferase</keyword>
<evidence type="ECO:0000256" key="6">
    <source>
        <dbReference type="ARBA" id="ARBA00022777"/>
    </source>
</evidence>
<comment type="catalytic activity">
    <reaction evidence="8">
        <text>L-threonyl-[protein] + ATP = O-phospho-L-threonyl-[protein] + ADP + H(+)</text>
        <dbReference type="Rhea" id="RHEA:46608"/>
        <dbReference type="Rhea" id="RHEA-COMP:11060"/>
        <dbReference type="Rhea" id="RHEA-COMP:11605"/>
        <dbReference type="ChEBI" id="CHEBI:15378"/>
        <dbReference type="ChEBI" id="CHEBI:30013"/>
        <dbReference type="ChEBI" id="CHEBI:30616"/>
        <dbReference type="ChEBI" id="CHEBI:61977"/>
        <dbReference type="ChEBI" id="CHEBI:456216"/>
        <dbReference type="EC" id="2.7.11.1"/>
    </reaction>
</comment>
<dbReference type="PANTHER" id="PTHR24345:SF0">
    <property type="entry name" value="CELL CYCLE SERINE_THREONINE-PROTEIN KINASE CDC5_MSD2"/>
    <property type="match status" value="1"/>
</dbReference>
<evidence type="ECO:0000256" key="10">
    <source>
        <dbReference type="PROSITE-ProRule" id="PRU10141"/>
    </source>
</evidence>
<protein>
    <recommendedName>
        <fullName evidence="11">Serine/threonine-protein kinase</fullName>
        <ecNumber evidence="11">2.7.11.21</ecNumber>
    </recommendedName>
</protein>
<dbReference type="SUPFAM" id="SSF56112">
    <property type="entry name" value="Protein kinase-like (PK-like)"/>
    <property type="match status" value="1"/>
</dbReference>
<comment type="catalytic activity">
    <reaction evidence="11">
        <text>L-threonyl-[protein] + ATP = O-phospho-L-threonyl-[protein] + ADP + H(+)</text>
        <dbReference type="Rhea" id="RHEA:46608"/>
        <dbReference type="Rhea" id="RHEA-COMP:11060"/>
        <dbReference type="Rhea" id="RHEA-COMP:11605"/>
        <dbReference type="ChEBI" id="CHEBI:15378"/>
        <dbReference type="ChEBI" id="CHEBI:30013"/>
        <dbReference type="ChEBI" id="CHEBI:30616"/>
        <dbReference type="ChEBI" id="CHEBI:61977"/>
        <dbReference type="ChEBI" id="CHEBI:456216"/>
        <dbReference type="EC" id="2.7.11.21"/>
    </reaction>
</comment>
<keyword evidence="6 11" id="KW-0418">Kinase</keyword>
<dbReference type="FunFam" id="3.30.200.20:FF:000042">
    <property type="entry name" value="Aurora kinase A"/>
    <property type="match status" value="1"/>
</dbReference>
<dbReference type="InterPro" id="IPR033701">
    <property type="entry name" value="POLO_box_1"/>
</dbReference>
<evidence type="ECO:0000259" key="12">
    <source>
        <dbReference type="PROSITE" id="PS50011"/>
    </source>
</evidence>
<dbReference type="InterPro" id="IPR036947">
    <property type="entry name" value="POLO_box_dom_sf"/>
</dbReference>
<keyword evidence="4" id="KW-0677">Repeat</keyword>
<evidence type="ECO:0000256" key="9">
    <source>
        <dbReference type="ARBA" id="ARBA00048679"/>
    </source>
</evidence>
<proteinExistence type="inferred from homology"/>
<dbReference type="AlphaFoldDB" id="A0A1X2IVN7"/>
<dbReference type="PANTHER" id="PTHR24345">
    <property type="entry name" value="SERINE/THREONINE-PROTEIN KINASE PLK"/>
    <property type="match status" value="1"/>
</dbReference>
<dbReference type="Pfam" id="PF00069">
    <property type="entry name" value="Pkinase"/>
    <property type="match status" value="1"/>
</dbReference>
<gene>
    <name evidence="14" type="ORF">BCR42DRAFT_343543</name>
</gene>
<dbReference type="GO" id="GO:0005634">
    <property type="term" value="C:nucleus"/>
    <property type="evidence" value="ECO:0007669"/>
    <property type="project" value="TreeGrafter"/>
</dbReference>
<dbReference type="Gene3D" id="3.30.1120.30">
    <property type="entry name" value="POLO box domain"/>
    <property type="match status" value="2"/>
</dbReference>
<dbReference type="GO" id="GO:0005524">
    <property type="term" value="F:ATP binding"/>
    <property type="evidence" value="ECO:0007669"/>
    <property type="project" value="UniProtKB-UniRule"/>
</dbReference>
<dbReference type="InterPro" id="IPR000959">
    <property type="entry name" value="POLO_box_dom"/>
</dbReference>
<comment type="catalytic activity">
    <reaction evidence="9">
        <text>L-seryl-[protein] + ATP = O-phospho-L-seryl-[protein] + ADP + H(+)</text>
        <dbReference type="Rhea" id="RHEA:17989"/>
        <dbReference type="Rhea" id="RHEA-COMP:9863"/>
        <dbReference type="Rhea" id="RHEA-COMP:11604"/>
        <dbReference type="ChEBI" id="CHEBI:15378"/>
        <dbReference type="ChEBI" id="CHEBI:29999"/>
        <dbReference type="ChEBI" id="CHEBI:30616"/>
        <dbReference type="ChEBI" id="CHEBI:83421"/>
        <dbReference type="ChEBI" id="CHEBI:456216"/>
        <dbReference type="EC" id="2.7.11.1"/>
    </reaction>
</comment>
<keyword evidence="5 10" id="KW-0547">Nucleotide-binding</keyword>
<accession>A0A1X2IVN7</accession>
<dbReference type="EMBL" id="MCGE01000003">
    <property type="protein sequence ID" value="ORZ23114.1"/>
    <property type="molecule type" value="Genomic_DNA"/>
</dbReference>
<dbReference type="GO" id="GO:0000922">
    <property type="term" value="C:spindle pole"/>
    <property type="evidence" value="ECO:0007669"/>
    <property type="project" value="TreeGrafter"/>
</dbReference>
<dbReference type="InterPro" id="IPR000719">
    <property type="entry name" value="Prot_kinase_dom"/>
</dbReference>
<dbReference type="InterPro" id="IPR033695">
    <property type="entry name" value="POLO_box_2"/>
</dbReference>
<evidence type="ECO:0000256" key="4">
    <source>
        <dbReference type="ARBA" id="ARBA00022737"/>
    </source>
</evidence>
<dbReference type="Proteomes" id="UP000193560">
    <property type="component" value="Unassembled WGS sequence"/>
</dbReference>
<reference evidence="14 15" key="1">
    <citation type="submission" date="2016-07" db="EMBL/GenBank/DDBJ databases">
        <title>Pervasive Adenine N6-methylation of Active Genes in Fungi.</title>
        <authorList>
            <consortium name="DOE Joint Genome Institute"/>
            <person name="Mondo S.J."/>
            <person name="Dannebaum R.O."/>
            <person name="Kuo R.C."/>
            <person name="Labutti K."/>
            <person name="Haridas S."/>
            <person name="Kuo A."/>
            <person name="Salamov A."/>
            <person name="Ahrendt S.R."/>
            <person name="Lipzen A."/>
            <person name="Sullivan W."/>
            <person name="Andreopoulos W.B."/>
            <person name="Clum A."/>
            <person name="Lindquist E."/>
            <person name="Daum C."/>
            <person name="Ramamoorthy G.K."/>
            <person name="Gryganskyi A."/>
            <person name="Culley D."/>
            <person name="Magnuson J.K."/>
            <person name="James T.Y."/>
            <person name="O'Malley M.A."/>
            <person name="Stajich J.E."/>
            <person name="Spatafora J.W."/>
            <person name="Visel A."/>
            <person name="Grigoriev I.V."/>
        </authorList>
    </citation>
    <scope>NUCLEOTIDE SEQUENCE [LARGE SCALE GENOMIC DNA]</scope>
    <source>
        <strain evidence="14 15">NRRL 1336</strain>
    </source>
</reference>
<dbReference type="EC" id="2.7.11.21" evidence="11"/>
<evidence type="ECO:0000256" key="5">
    <source>
        <dbReference type="ARBA" id="ARBA00022741"/>
    </source>
</evidence>
<dbReference type="STRING" id="90262.A0A1X2IVN7"/>
<keyword evidence="7 10" id="KW-0067">ATP-binding</keyword>
<keyword evidence="15" id="KW-1185">Reference proteome</keyword>
<dbReference type="OrthoDB" id="408964at2759"/>
<organism evidence="14 15">
    <name type="scientific">Absidia repens</name>
    <dbReference type="NCBI Taxonomy" id="90262"/>
    <lineage>
        <taxon>Eukaryota</taxon>
        <taxon>Fungi</taxon>
        <taxon>Fungi incertae sedis</taxon>
        <taxon>Mucoromycota</taxon>
        <taxon>Mucoromycotina</taxon>
        <taxon>Mucoromycetes</taxon>
        <taxon>Mucorales</taxon>
        <taxon>Cunninghamellaceae</taxon>
        <taxon>Absidia</taxon>
    </lineage>
</organism>
<dbReference type="FunFam" id="1.10.510.10:FF:000024">
    <property type="entry name" value="Probable serine/threonine-protein kinase cot-1"/>
    <property type="match status" value="1"/>
</dbReference>
<dbReference type="CDD" id="cd13117">
    <property type="entry name" value="POLO_box_2"/>
    <property type="match status" value="1"/>
</dbReference>
<dbReference type="GO" id="GO:0005737">
    <property type="term" value="C:cytoplasm"/>
    <property type="evidence" value="ECO:0007669"/>
    <property type="project" value="TreeGrafter"/>
</dbReference>
<evidence type="ECO:0000313" key="14">
    <source>
        <dbReference type="EMBL" id="ORZ23114.1"/>
    </source>
</evidence>
<dbReference type="InterPro" id="IPR011009">
    <property type="entry name" value="Kinase-like_dom_sf"/>
</dbReference>
<dbReference type="SMART" id="SM00220">
    <property type="entry name" value="S_TKc"/>
    <property type="match status" value="1"/>
</dbReference>
<dbReference type="GO" id="GO:0007052">
    <property type="term" value="P:mitotic spindle organization"/>
    <property type="evidence" value="ECO:0007669"/>
    <property type="project" value="TreeGrafter"/>
</dbReference>
<name>A0A1X2IVN7_9FUNG</name>
<comment type="similarity">
    <text evidence="11">Belongs to the protein kinase superfamily. Ser/Thr protein kinase family. CDC5/Polo subfamily.</text>
</comment>
<dbReference type="CDD" id="cd13118">
    <property type="entry name" value="POLO_box_1"/>
    <property type="match status" value="1"/>
</dbReference>
<dbReference type="GO" id="GO:0106310">
    <property type="term" value="F:protein serine kinase activity"/>
    <property type="evidence" value="ECO:0007669"/>
    <property type="project" value="RHEA"/>
</dbReference>
<dbReference type="Gene3D" id="3.30.200.20">
    <property type="entry name" value="Phosphorylase Kinase, domain 1"/>
    <property type="match status" value="1"/>
</dbReference>
<dbReference type="Gene3D" id="1.10.510.10">
    <property type="entry name" value="Transferase(Phosphotransferase) domain 1"/>
    <property type="match status" value="1"/>
</dbReference>
<keyword evidence="1 11" id="KW-0723">Serine/threonine-protein kinase</keyword>
<dbReference type="PROSITE" id="PS00108">
    <property type="entry name" value="PROTEIN_KINASE_ST"/>
    <property type="match status" value="1"/>
</dbReference>
<dbReference type="PROSITE" id="PS50011">
    <property type="entry name" value="PROTEIN_KINASE_DOM"/>
    <property type="match status" value="1"/>
</dbReference>
<dbReference type="GO" id="GO:0004674">
    <property type="term" value="F:protein serine/threonine kinase activity"/>
    <property type="evidence" value="ECO:0007669"/>
    <property type="project" value="UniProtKB-KW"/>
</dbReference>
<evidence type="ECO:0000313" key="15">
    <source>
        <dbReference type="Proteomes" id="UP000193560"/>
    </source>
</evidence>
<dbReference type="PROSITE" id="PS00107">
    <property type="entry name" value="PROTEIN_KINASE_ATP"/>
    <property type="match status" value="1"/>
</dbReference>
<dbReference type="SUPFAM" id="SSF82615">
    <property type="entry name" value="Polo-box domain"/>
    <property type="match status" value="2"/>
</dbReference>
<evidence type="ECO:0000256" key="8">
    <source>
        <dbReference type="ARBA" id="ARBA00047899"/>
    </source>
</evidence>
<dbReference type="InterPro" id="IPR008271">
    <property type="entry name" value="Ser/Thr_kinase_AS"/>
</dbReference>
<dbReference type="Pfam" id="PF00659">
    <property type="entry name" value="POLO_box"/>
    <property type="match status" value="2"/>
</dbReference>
<evidence type="ECO:0000256" key="11">
    <source>
        <dbReference type="RuleBase" id="RU361162"/>
    </source>
</evidence>
<dbReference type="InterPro" id="IPR017441">
    <property type="entry name" value="Protein_kinase_ATP_BS"/>
</dbReference>
<feature type="binding site" evidence="10">
    <location>
        <position position="42"/>
    </location>
    <ligand>
        <name>ATP</name>
        <dbReference type="ChEBI" id="CHEBI:30616"/>
    </ligand>
</feature>
<comment type="caution">
    <text evidence="14">The sequence shown here is derived from an EMBL/GenBank/DDBJ whole genome shotgun (WGS) entry which is preliminary data.</text>
</comment>
<evidence type="ECO:0000256" key="1">
    <source>
        <dbReference type="ARBA" id="ARBA00022527"/>
    </source>
</evidence>
<keyword evidence="2" id="KW-0597">Phosphoprotein</keyword>